<keyword evidence="4 12" id="KW-0028">Amino-acid biosynthesis</keyword>
<accession>A0AB33Z0U9</accession>
<dbReference type="GO" id="GO:0004477">
    <property type="term" value="F:methenyltetrahydrofolate cyclohydrolase activity"/>
    <property type="evidence" value="ECO:0007669"/>
    <property type="project" value="UniProtKB-UniRule"/>
</dbReference>
<dbReference type="Gene3D" id="3.40.50.10860">
    <property type="entry name" value="Leucine Dehydrogenase, chain A, domain 1"/>
    <property type="match status" value="1"/>
</dbReference>
<evidence type="ECO:0000256" key="9">
    <source>
        <dbReference type="ARBA" id="ARBA00023102"/>
    </source>
</evidence>
<evidence type="ECO:0000256" key="12">
    <source>
        <dbReference type="HAMAP-Rule" id="MF_01576"/>
    </source>
</evidence>
<keyword evidence="9 12" id="KW-0368">Histidine biosynthesis</keyword>
<comment type="caution">
    <text evidence="15">The sequence shown here is derived from an EMBL/GenBank/DDBJ whole genome shotgun (WGS) entry which is preliminary data.</text>
</comment>
<dbReference type="Pfam" id="PF02882">
    <property type="entry name" value="THF_DHG_CYH_C"/>
    <property type="match status" value="1"/>
</dbReference>
<dbReference type="InterPro" id="IPR020630">
    <property type="entry name" value="THF_DH/CycHdrlase_cat_dom"/>
</dbReference>
<dbReference type="SUPFAM" id="SSF51735">
    <property type="entry name" value="NAD(P)-binding Rossmann-fold domains"/>
    <property type="match status" value="1"/>
</dbReference>
<evidence type="ECO:0000256" key="4">
    <source>
        <dbReference type="ARBA" id="ARBA00022605"/>
    </source>
</evidence>
<comment type="pathway">
    <text evidence="1 12">One-carbon metabolism; tetrahydrofolate interconversion.</text>
</comment>
<evidence type="ECO:0000256" key="3">
    <source>
        <dbReference type="ARBA" id="ARBA00022563"/>
    </source>
</evidence>
<dbReference type="AlphaFoldDB" id="A0AB33Z0U9"/>
<dbReference type="GO" id="GO:0004488">
    <property type="term" value="F:methylenetetrahydrofolate dehydrogenase (NADP+) activity"/>
    <property type="evidence" value="ECO:0007669"/>
    <property type="project" value="UniProtKB-UniRule"/>
</dbReference>
<dbReference type="GO" id="GO:0006164">
    <property type="term" value="P:purine nucleotide biosynthetic process"/>
    <property type="evidence" value="ECO:0007669"/>
    <property type="project" value="UniProtKB-KW"/>
</dbReference>
<dbReference type="PANTHER" id="PTHR48099">
    <property type="entry name" value="C-1-TETRAHYDROFOLATE SYNTHASE, CYTOPLASMIC-RELATED"/>
    <property type="match status" value="1"/>
</dbReference>
<dbReference type="InterPro" id="IPR046346">
    <property type="entry name" value="Aminoacid_DH-like_N_sf"/>
</dbReference>
<feature type="domain" description="Tetrahydrofolate dehydrogenase/cyclohydrolase NAD(P)-binding" evidence="14">
    <location>
        <begin position="140"/>
        <end position="282"/>
    </location>
</feature>
<feature type="binding site" evidence="12">
    <location>
        <begin position="166"/>
        <end position="168"/>
    </location>
    <ligand>
        <name>NADP(+)</name>
        <dbReference type="ChEBI" id="CHEBI:58349"/>
    </ligand>
</feature>
<comment type="catalytic activity">
    <reaction evidence="12">
        <text>(6R)-5,10-methylene-5,6,7,8-tetrahydrofolate + NADP(+) = (6R)-5,10-methenyltetrahydrofolate + NADPH</text>
        <dbReference type="Rhea" id="RHEA:22812"/>
        <dbReference type="ChEBI" id="CHEBI:15636"/>
        <dbReference type="ChEBI" id="CHEBI:57455"/>
        <dbReference type="ChEBI" id="CHEBI:57783"/>
        <dbReference type="ChEBI" id="CHEBI:58349"/>
        <dbReference type="EC" id="1.5.1.5"/>
    </reaction>
</comment>
<keyword evidence="16" id="KW-1185">Reference proteome</keyword>
<keyword evidence="11 12" id="KW-0511">Multifunctional enzyme</keyword>
<evidence type="ECO:0000259" key="14">
    <source>
        <dbReference type="Pfam" id="PF02882"/>
    </source>
</evidence>
<dbReference type="InterPro" id="IPR020867">
    <property type="entry name" value="THF_DH/CycHdrlase_CS"/>
</dbReference>
<sequence>MTFQTIDGKKISAELRAAIKKQTDGRISRGLSKPGLAVILVGENPASEVYVRNKCNACEEVGFYSLSKTFPYGVTEEELLNLIDDLNNNSAINGILVQLPLPEHINEERIIEAIDPLKDVDGFHPYNIGRLALRMPVLRSCTPKGIMTLLKSTGLALEGKEAVVIGASNIVGRPVSLELLMARCTVTTCHSRTVDLEAHVKRADIIIAAVGIPSFVKGDWVKPGAVVIDVGINRLESGKLVGDVDYETASKKASWITPVPGGVGPMTIASLLENTLQAAELQSS</sequence>
<dbReference type="RefSeq" id="WP_016390713.1">
    <property type="nucleotide sequence ID" value="NZ_FQZJ01000004.1"/>
</dbReference>
<dbReference type="NCBIfam" id="NF010783">
    <property type="entry name" value="PRK14186.1"/>
    <property type="match status" value="1"/>
</dbReference>
<keyword evidence="3 12" id="KW-0554">One-carbon metabolism</keyword>
<comment type="similarity">
    <text evidence="12">Belongs to the tetrahydrofolate dehydrogenase/cyclohydrolase family.</text>
</comment>
<dbReference type="FunFam" id="3.40.50.720:FF:000006">
    <property type="entry name" value="Bifunctional protein FolD"/>
    <property type="match status" value="1"/>
</dbReference>
<dbReference type="PROSITE" id="PS00766">
    <property type="entry name" value="THF_DHG_CYH_1"/>
    <property type="match status" value="1"/>
</dbReference>
<dbReference type="FunFam" id="3.40.50.10860:FF:000005">
    <property type="entry name" value="C-1-tetrahydrofolate synthase, cytoplasmic, putative"/>
    <property type="match status" value="1"/>
</dbReference>
<proteinExistence type="inferred from homology"/>
<comment type="function">
    <text evidence="12">Catalyzes the oxidation of 5,10-methylenetetrahydrofolate to 5,10-methenyltetrahydrofolate and then the hydrolysis of 5,10-methenyltetrahydrofolate to 10-formyltetrahydrofolate.</text>
</comment>
<dbReference type="SUPFAM" id="SSF53223">
    <property type="entry name" value="Aminoacid dehydrogenase-like, N-terminal domain"/>
    <property type="match status" value="1"/>
</dbReference>
<evidence type="ECO:0000256" key="6">
    <source>
        <dbReference type="ARBA" id="ARBA00022801"/>
    </source>
</evidence>
<evidence type="ECO:0000256" key="2">
    <source>
        <dbReference type="ARBA" id="ARBA00011738"/>
    </source>
</evidence>
<evidence type="ECO:0000259" key="13">
    <source>
        <dbReference type="Pfam" id="PF00763"/>
    </source>
</evidence>
<dbReference type="GO" id="GO:0009086">
    <property type="term" value="P:methionine biosynthetic process"/>
    <property type="evidence" value="ECO:0007669"/>
    <property type="project" value="UniProtKB-KW"/>
</dbReference>
<dbReference type="InterPro" id="IPR036291">
    <property type="entry name" value="NAD(P)-bd_dom_sf"/>
</dbReference>
<comment type="catalytic activity">
    <reaction evidence="12">
        <text>(6R)-5,10-methenyltetrahydrofolate + H2O = (6R)-10-formyltetrahydrofolate + H(+)</text>
        <dbReference type="Rhea" id="RHEA:23700"/>
        <dbReference type="ChEBI" id="CHEBI:15377"/>
        <dbReference type="ChEBI" id="CHEBI:15378"/>
        <dbReference type="ChEBI" id="CHEBI:57455"/>
        <dbReference type="ChEBI" id="CHEBI:195366"/>
        <dbReference type="EC" id="3.5.4.9"/>
    </reaction>
</comment>
<protein>
    <recommendedName>
        <fullName evidence="12">Bifunctional protein FolD</fullName>
    </recommendedName>
    <domain>
        <recommendedName>
            <fullName evidence="12">Methylenetetrahydrofolate dehydrogenase</fullName>
            <ecNumber evidence="12">1.5.1.5</ecNumber>
        </recommendedName>
    </domain>
    <domain>
        <recommendedName>
            <fullName evidence="12">Methenyltetrahydrofolate cyclohydrolase</fullName>
            <ecNumber evidence="12">3.5.4.9</ecNumber>
        </recommendedName>
    </domain>
</protein>
<dbReference type="Pfam" id="PF00763">
    <property type="entry name" value="THF_DHG_CYH"/>
    <property type="match status" value="1"/>
</dbReference>
<keyword evidence="6 12" id="KW-0378">Hydrolase</keyword>
<dbReference type="EC" id="3.5.4.9" evidence="12"/>
<evidence type="ECO:0000256" key="8">
    <source>
        <dbReference type="ARBA" id="ARBA00023002"/>
    </source>
</evidence>
<keyword evidence="8 12" id="KW-0560">Oxidoreductase</keyword>
<dbReference type="HAMAP" id="MF_01576">
    <property type="entry name" value="THF_DHG_CYH"/>
    <property type="match status" value="1"/>
</dbReference>
<dbReference type="GO" id="GO:0000105">
    <property type="term" value="P:L-histidine biosynthetic process"/>
    <property type="evidence" value="ECO:0007669"/>
    <property type="project" value="UniProtKB-KW"/>
</dbReference>
<comment type="caution">
    <text evidence="12">Lacks conserved residue(s) required for the propagation of feature annotation.</text>
</comment>
<dbReference type="InterPro" id="IPR000672">
    <property type="entry name" value="THF_DH/CycHdrlase"/>
</dbReference>
<comment type="subunit">
    <text evidence="2 12">Homodimer.</text>
</comment>
<dbReference type="NCBIfam" id="NF008058">
    <property type="entry name" value="PRK10792.1"/>
    <property type="match status" value="1"/>
</dbReference>
<evidence type="ECO:0000256" key="7">
    <source>
        <dbReference type="ARBA" id="ARBA00022857"/>
    </source>
</evidence>
<dbReference type="CDD" id="cd01080">
    <property type="entry name" value="NAD_bind_m-THF_DH_Cyclohyd"/>
    <property type="match status" value="1"/>
</dbReference>
<dbReference type="PRINTS" id="PR00085">
    <property type="entry name" value="THFDHDRGNASE"/>
</dbReference>
<keyword evidence="5 12" id="KW-0658">Purine biosynthesis</keyword>
<dbReference type="PROSITE" id="PS00767">
    <property type="entry name" value="THF_DHG_CYH_2"/>
    <property type="match status" value="1"/>
</dbReference>
<reference evidence="15 16" key="1">
    <citation type="journal article" date="2013" name="Genome Announc.">
        <title>Genome Sequence of the Pyrene- and Fluoranthene-Degrading Bacterium Cycloclasticus sp. Strain PY97M.</title>
        <authorList>
            <person name="Cui Z."/>
            <person name="Xu G."/>
            <person name="Li Q."/>
            <person name="Gao W."/>
            <person name="Zheng L."/>
        </authorList>
    </citation>
    <scope>NUCLEOTIDE SEQUENCE [LARGE SCALE GENOMIC DNA]</scope>
    <source>
        <strain evidence="15 16">PY97M</strain>
    </source>
</reference>
<dbReference type="EC" id="1.5.1.5" evidence="12"/>
<evidence type="ECO:0000313" key="15">
    <source>
        <dbReference type="EMBL" id="EPD12699.1"/>
    </source>
</evidence>
<dbReference type="GO" id="GO:0005829">
    <property type="term" value="C:cytosol"/>
    <property type="evidence" value="ECO:0007669"/>
    <property type="project" value="TreeGrafter"/>
</dbReference>
<feature type="domain" description="Tetrahydrofolate dehydrogenase/cyclohydrolase catalytic" evidence="13">
    <location>
        <begin position="6"/>
        <end position="121"/>
    </location>
</feature>
<gene>
    <name evidence="12" type="primary">folD</name>
    <name evidence="15" type="ORF">L196_08839</name>
</gene>
<dbReference type="EMBL" id="ASHL01000007">
    <property type="protein sequence ID" value="EPD12699.1"/>
    <property type="molecule type" value="Genomic_DNA"/>
</dbReference>
<feature type="binding site" evidence="12">
    <location>
        <position position="232"/>
    </location>
    <ligand>
        <name>NADP(+)</name>
        <dbReference type="ChEBI" id="CHEBI:58349"/>
    </ligand>
</feature>
<evidence type="ECO:0000256" key="10">
    <source>
        <dbReference type="ARBA" id="ARBA00023167"/>
    </source>
</evidence>
<keyword evidence="7 12" id="KW-0521">NADP</keyword>
<evidence type="ECO:0000256" key="5">
    <source>
        <dbReference type="ARBA" id="ARBA00022755"/>
    </source>
</evidence>
<dbReference type="PANTHER" id="PTHR48099:SF5">
    <property type="entry name" value="C-1-TETRAHYDROFOLATE SYNTHASE, CYTOPLASMIC"/>
    <property type="match status" value="1"/>
</dbReference>
<keyword evidence="10 12" id="KW-0486">Methionine biosynthesis</keyword>
<organism evidence="15 16">
    <name type="scientific">Cycloclasticus pugetii</name>
    <dbReference type="NCBI Taxonomy" id="34068"/>
    <lineage>
        <taxon>Bacteria</taxon>
        <taxon>Pseudomonadati</taxon>
        <taxon>Pseudomonadota</taxon>
        <taxon>Gammaproteobacteria</taxon>
        <taxon>Thiotrichales</taxon>
        <taxon>Piscirickettsiaceae</taxon>
        <taxon>Cycloclasticus</taxon>
    </lineage>
</organism>
<evidence type="ECO:0000256" key="11">
    <source>
        <dbReference type="ARBA" id="ARBA00023268"/>
    </source>
</evidence>
<dbReference type="InterPro" id="IPR020631">
    <property type="entry name" value="THF_DH/CycHdrlase_NAD-bd_dom"/>
</dbReference>
<evidence type="ECO:0000256" key="1">
    <source>
        <dbReference type="ARBA" id="ARBA00004777"/>
    </source>
</evidence>
<dbReference type="Gene3D" id="3.40.50.720">
    <property type="entry name" value="NAD(P)-binding Rossmann-like Domain"/>
    <property type="match status" value="1"/>
</dbReference>
<evidence type="ECO:0000313" key="16">
    <source>
        <dbReference type="Proteomes" id="UP000015462"/>
    </source>
</evidence>
<dbReference type="GO" id="GO:0035999">
    <property type="term" value="P:tetrahydrofolate interconversion"/>
    <property type="evidence" value="ECO:0007669"/>
    <property type="project" value="UniProtKB-UniRule"/>
</dbReference>
<name>A0AB33Z0U9_9GAMM</name>
<dbReference type="Proteomes" id="UP000015462">
    <property type="component" value="Unassembled WGS sequence"/>
</dbReference>